<sequence length="115" mass="13022">MDSENLRDLAAVSVPESITTLPGPFQQRNLAMVNDTTVVRLARLEGEFPWHHHNEDELFLCWDGSVRIQLEGREPVVLKAGELFVVPRGVRHRPVAEETAQILLIEHPDTKQYGS</sequence>
<dbReference type="InterPro" id="IPR011051">
    <property type="entry name" value="RmlC_Cupin_sf"/>
</dbReference>
<dbReference type="PANTHER" id="PTHR36114:SF1">
    <property type="entry name" value="16.7 KDA PROTEIN IN WHIE LOCUS"/>
    <property type="match status" value="1"/>
</dbReference>
<dbReference type="InterPro" id="IPR052044">
    <property type="entry name" value="PKS_Associated_Protein"/>
</dbReference>
<evidence type="ECO:0000313" key="3">
    <source>
        <dbReference type="Proteomes" id="UP001180754"/>
    </source>
</evidence>
<dbReference type="InterPro" id="IPR014710">
    <property type="entry name" value="RmlC-like_jellyroll"/>
</dbReference>
<proteinExistence type="predicted"/>
<dbReference type="InterPro" id="IPR013096">
    <property type="entry name" value="Cupin_2"/>
</dbReference>
<keyword evidence="3" id="KW-1185">Reference proteome</keyword>
<gene>
    <name evidence="2" type="ORF">RND15_18390</name>
</gene>
<feature type="domain" description="Cupin type-2" evidence="1">
    <location>
        <begin position="45"/>
        <end position="103"/>
    </location>
</feature>
<dbReference type="PANTHER" id="PTHR36114">
    <property type="entry name" value="16.7 KDA PROTEIN IN WHIE LOCUS"/>
    <property type="match status" value="1"/>
</dbReference>
<comment type="caution">
    <text evidence="2">The sequence shown here is derived from an EMBL/GenBank/DDBJ whole genome shotgun (WGS) entry which is preliminary data.</text>
</comment>
<dbReference type="RefSeq" id="WP_311725118.1">
    <property type="nucleotide sequence ID" value="NZ_JAVRFD010000008.1"/>
</dbReference>
<dbReference type="Gene3D" id="2.60.120.10">
    <property type="entry name" value="Jelly Rolls"/>
    <property type="match status" value="1"/>
</dbReference>
<dbReference type="Proteomes" id="UP001180754">
    <property type="component" value="Unassembled WGS sequence"/>
</dbReference>
<reference evidence="2" key="1">
    <citation type="submission" date="2024-05" db="EMBL/GenBank/DDBJ databases">
        <title>30 novel species of actinomycetes from the DSMZ collection.</title>
        <authorList>
            <person name="Nouioui I."/>
        </authorList>
    </citation>
    <scope>NUCLEOTIDE SEQUENCE</scope>
    <source>
        <strain evidence="2">DSM 41529</strain>
    </source>
</reference>
<protein>
    <submittedName>
        <fullName evidence="2">Cupin domain-containing protein</fullName>
    </submittedName>
</protein>
<evidence type="ECO:0000259" key="1">
    <source>
        <dbReference type="Pfam" id="PF07883"/>
    </source>
</evidence>
<dbReference type="Pfam" id="PF07883">
    <property type="entry name" value="Cupin_2"/>
    <property type="match status" value="1"/>
</dbReference>
<evidence type="ECO:0000313" key="2">
    <source>
        <dbReference type="EMBL" id="MDT0544662.1"/>
    </source>
</evidence>
<dbReference type="EMBL" id="JAVRFD010000008">
    <property type="protein sequence ID" value="MDT0544662.1"/>
    <property type="molecule type" value="Genomic_DNA"/>
</dbReference>
<name>A0ABU2XFP7_9ACTN</name>
<dbReference type="CDD" id="cd02226">
    <property type="entry name" value="cupin_YdbB-like"/>
    <property type="match status" value="1"/>
</dbReference>
<dbReference type="SUPFAM" id="SSF51182">
    <property type="entry name" value="RmlC-like cupins"/>
    <property type="match status" value="1"/>
</dbReference>
<accession>A0ABU2XFP7</accession>
<organism evidence="2 3">
    <name type="scientific">Streptomyces lonegramiae</name>
    <dbReference type="NCBI Taxonomy" id="3075524"/>
    <lineage>
        <taxon>Bacteria</taxon>
        <taxon>Bacillati</taxon>
        <taxon>Actinomycetota</taxon>
        <taxon>Actinomycetes</taxon>
        <taxon>Kitasatosporales</taxon>
        <taxon>Streptomycetaceae</taxon>
        <taxon>Streptomyces</taxon>
    </lineage>
</organism>